<dbReference type="InterPro" id="IPR050706">
    <property type="entry name" value="Cyclic-di-GMP_PDE-like"/>
</dbReference>
<gene>
    <name evidence="5" type="ORF">EM808_20340</name>
</gene>
<feature type="transmembrane region" description="Helical" evidence="1">
    <location>
        <begin position="20"/>
        <end position="40"/>
    </location>
</feature>
<feature type="transmembrane region" description="Helical" evidence="1">
    <location>
        <begin position="227"/>
        <end position="251"/>
    </location>
</feature>
<protein>
    <submittedName>
        <fullName evidence="5">EAL domain-containing protein</fullName>
    </submittedName>
</protein>
<accession>A0A437K6Z4</accession>
<feature type="transmembrane region" description="Helical" evidence="1">
    <location>
        <begin position="182"/>
        <end position="207"/>
    </location>
</feature>
<dbReference type="GO" id="GO:0016020">
    <property type="term" value="C:membrane"/>
    <property type="evidence" value="ECO:0007669"/>
    <property type="project" value="UniProtKB-UniRule"/>
</dbReference>
<dbReference type="PROSITE" id="PS50887">
    <property type="entry name" value="GGDEF"/>
    <property type="match status" value="1"/>
</dbReference>
<dbReference type="PANTHER" id="PTHR33121">
    <property type="entry name" value="CYCLIC DI-GMP PHOSPHODIESTERASE PDEF"/>
    <property type="match status" value="1"/>
</dbReference>
<dbReference type="SUPFAM" id="SSF55073">
    <property type="entry name" value="Nucleotide cyclase"/>
    <property type="match status" value="1"/>
</dbReference>
<organism evidence="5 6">
    <name type="scientific">Niallia taxi</name>
    <dbReference type="NCBI Taxonomy" id="2499688"/>
    <lineage>
        <taxon>Bacteria</taxon>
        <taxon>Bacillati</taxon>
        <taxon>Bacillota</taxon>
        <taxon>Bacilli</taxon>
        <taxon>Bacillales</taxon>
        <taxon>Bacillaceae</taxon>
        <taxon>Niallia</taxon>
    </lineage>
</organism>
<comment type="caution">
    <text evidence="5">The sequence shown here is derived from an EMBL/GenBank/DDBJ whole genome shotgun (WGS) entry which is preliminary data.</text>
</comment>
<keyword evidence="1" id="KW-0812">Transmembrane</keyword>
<evidence type="ECO:0000259" key="3">
    <source>
        <dbReference type="PROSITE" id="PS50887"/>
    </source>
</evidence>
<dbReference type="InterPro" id="IPR043128">
    <property type="entry name" value="Rev_trsase/Diguanyl_cyclase"/>
</dbReference>
<dbReference type="InterPro" id="IPR029787">
    <property type="entry name" value="Nucleotide_cyclase"/>
</dbReference>
<dbReference type="CDD" id="cd01948">
    <property type="entry name" value="EAL"/>
    <property type="match status" value="1"/>
</dbReference>
<dbReference type="InterPro" id="IPR005330">
    <property type="entry name" value="MHYT_dom"/>
</dbReference>
<feature type="domain" description="EAL" evidence="2">
    <location>
        <begin position="423"/>
        <end position="677"/>
    </location>
</feature>
<keyword evidence="1" id="KW-1133">Transmembrane helix</keyword>
<evidence type="ECO:0000313" key="5">
    <source>
        <dbReference type="EMBL" id="RVT59131.1"/>
    </source>
</evidence>
<evidence type="ECO:0000313" key="6">
    <source>
        <dbReference type="Proteomes" id="UP000288024"/>
    </source>
</evidence>
<dbReference type="Gene3D" id="3.20.20.450">
    <property type="entry name" value="EAL domain"/>
    <property type="match status" value="1"/>
</dbReference>
<feature type="transmembrane region" description="Helical" evidence="1">
    <location>
        <begin position="85"/>
        <end position="106"/>
    </location>
</feature>
<evidence type="ECO:0000259" key="2">
    <source>
        <dbReference type="PROSITE" id="PS50883"/>
    </source>
</evidence>
<dbReference type="SUPFAM" id="SSF141868">
    <property type="entry name" value="EAL domain-like"/>
    <property type="match status" value="1"/>
</dbReference>
<name>A0A437K6Z4_9BACI</name>
<keyword evidence="1" id="KW-0472">Membrane</keyword>
<dbReference type="RefSeq" id="WP_127740193.1">
    <property type="nucleotide sequence ID" value="NZ_CAJCKN010000003.1"/>
</dbReference>
<feature type="transmembrane region" description="Helical" evidence="1">
    <location>
        <begin position="118"/>
        <end position="141"/>
    </location>
</feature>
<dbReference type="SMART" id="SM00052">
    <property type="entry name" value="EAL"/>
    <property type="match status" value="1"/>
</dbReference>
<reference evidence="5 6" key="1">
    <citation type="submission" date="2019-01" db="EMBL/GenBank/DDBJ databases">
        <title>Bacillus sp. M5HDSG1-1, whole genome shotgun sequence.</title>
        <authorList>
            <person name="Tuo L."/>
        </authorList>
    </citation>
    <scope>NUCLEOTIDE SEQUENCE [LARGE SCALE GENOMIC DNA]</scope>
    <source>
        <strain evidence="5 6">M5HDSG1-1</strain>
    </source>
</reference>
<dbReference type="PANTHER" id="PTHR33121:SF19">
    <property type="entry name" value="CYCLIC DI-GMP PHOSPHODIESTERASE PA2567"/>
    <property type="match status" value="1"/>
</dbReference>
<dbReference type="Proteomes" id="UP000288024">
    <property type="component" value="Unassembled WGS sequence"/>
</dbReference>
<dbReference type="InterPro" id="IPR035919">
    <property type="entry name" value="EAL_sf"/>
</dbReference>
<dbReference type="PROSITE" id="PS50883">
    <property type="entry name" value="EAL"/>
    <property type="match status" value="1"/>
</dbReference>
<proteinExistence type="predicted"/>
<feature type="transmembrane region" description="Helical" evidence="1">
    <location>
        <begin position="153"/>
        <end position="175"/>
    </location>
</feature>
<feature type="domain" description="MHYT" evidence="4">
    <location>
        <begin position="17"/>
        <end position="210"/>
    </location>
</feature>
<dbReference type="PROSITE" id="PS50924">
    <property type="entry name" value="MHYT"/>
    <property type="match status" value="1"/>
</dbReference>
<dbReference type="GeneID" id="87617986"/>
<dbReference type="EMBL" id="RZTZ01000010">
    <property type="protein sequence ID" value="RVT59131.1"/>
    <property type="molecule type" value="Genomic_DNA"/>
</dbReference>
<dbReference type="InterPro" id="IPR001633">
    <property type="entry name" value="EAL_dom"/>
</dbReference>
<evidence type="ECO:0000256" key="1">
    <source>
        <dbReference type="PROSITE-ProRule" id="PRU00244"/>
    </source>
</evidence>
<dbReference type="Pfam" id="PF03707">
    <property type="entry name" value="MHYT"/>
    <property type="match status" value="2"/>
</dbReference>
<feature type="transmembrane region" description="Helical" evidence="1">
    <location>
        <begin position="52"/>
        <end position="73"/>
    </location>
</feature>
<dbReference type="Pfam" id="PF00990">
    <property type="entry name" value="GGDEF"/>
    <property type="match status" value="1"/>
</dbReference>
<evidence type="ECO:0000259" key="4">
    <source>
        <dbReference type="PROSITE" id="PS50924"/>
    </source>
</evidence>
<dbReference type="AlphaFoldDB" id="A0A437K6Z4"/>
<dbReference type="SMART" id="SM00267">
    <property type="entry name" value="GGDEF"/>
    <property type="match status" value="1"/>
</dbReference>
<dbReference type="InterPro" id="IPR000160">
    <property type="entry name" value="GGDEF_dom"/>
</dbReference>
<keyword evidence="6" id="KW-1185">Reference proteome</keyword>
<dbReference type="GO" id="GO:0071111">
    <property type="term" value="F:cyclic-guanylate-specific phosphodiesterase activity"/>
    <property type="evidence" value="ECO:0007669"/>
    <property type="project" value="InterPro"/>
</dbReference>
<dbReference type="Pfam" id="PF00563">
    <property type="entry name" value="EAL"/>
    <property type="match status" value="1"/>
</dbReference>
<dbReference type="Gene3D" id="3.30.70.270">
    <property type="match status" value="1"/>
</dbReference>
<sequence>MFSLPDSSKVVYLEGHYSMPVVALSIIIACISSYTALSMNERIRYNSFFHHYVWLTLASLTMGFGIWSMHFIGMSALMLPTSMSYNIGLTVISVLPAMLASFLAFYMTSSGNRSTKTIVISGIVMGIGISAMHYVGMMAMVMKDVKYVYQLKYFILSVIIAITVSFVSLFIFARLNRYMSNLLLKLLTSIIMGFAVASMHYTGMYAVKYYVAADKYVDYSMMHEMNVGILILAVAAGTFVILLISGLSALLDRYVDYRINYFDPLTRLPNRRQFENVIRTPGNVNGLAILHIHELEKWNSTYGFDFGDEIIRYIEQLIVKLKPKTVAVYRIEGNRLGFISNSKEDNKKLEEMAFQISAILSSAINIKDRMIIVNTVFALSLLDKKRDEKLLYENAIAVLNHHSVRYEHEVIHYNPEIHIQSFQNTLVADVEQAMRENHFYLVYQPKVEMVSERMAGLEALLRWNHPIYGFLSPAVFIPILESADKMFDVTDWVIDRVCQQIASWEKSGEKIQVSVNIPGPYVTSPRLMSYLRESIDKYGFEPELLELEMTETSAVENIEGAIQAVHAFRNSGFSVALDDFGTGVSSLSYLKRLPVSTLKIDKSFVDGVPGSRKDSEIMKAIIALGNSLHLNIVIEGVETAQQVDYLYHIDGCKVLQGYFYAKPMVLSELEEWREKFISELTIR</sequence>
<feature type="domain" description="GGDEF" evidence="3">
    <location>
        <begin position="283"/>
        <end position="415"/>
    </location>
</feature>